<dbReference type="InterPro" id="IPR013083">
    <property type="entry name" value="Znf_RING/FYVE/PHD"/>
</dbReference>
<name>A0AAW2ABL1_CULAL</name>
<evidence type="ECO:0000313" key="1">
    <source>
        <dbReference type="EMBL" id="KAK9970019.1"/>
    </source>
</evidence>
<sequence>MVVVRFMEYEATVHGIVGKVQDALGNYDPVILTDAQGNEIIDSEGTKGSLYWKQNARKIFAIAEHDFTEFQGSKRKRRYRIRRYKFVRTLHYDETSGLQDVYDKIEEVVLASQGLQQVISTIKELSELSSQMPAKTLTDVQTEKIKAAFTCIVCKENKNQPIFATCCRSLIGCKLCVDQWMATASQCLKCREEDLSNNVFVAAGLSEALLALSDIIKVE</sequence>
<dbReference type="EMBL" id="JAWDJR010000009">
    <property type="protein sequence ID" value="KAK9970019.1"/>
    <property type="molecule type" value="Genomic_DNA"/>
</dbReference>
<dbReference type="Proteomes" id="UP001479290">
    <property type="component" value="Unassembled WGS sequence"/>
</dbReference>
<reference evidence="1 2" key="1">
    <citation type="submission" date="2024-05" db="EMBL/GenBank/DDBJ databases">
        <title>A high-quality chromosomal-level genome assembly of Topmouth culter (Culter alburnus).</title>
        <authorList>
            <person name="Zhao H."/>
        </authorList>
    </citation>
    <scope>NUCLEOTIDE SEQUENCE [LARGE SCALE GENOMIC DNA]</scope>
    <source>
        <strain evidence="1">CATC2023</strain>
        <tissue evidence="1">Muscle</tissue>
    </source>
</reference>
<dbReference type="SUPFAM" id="SSF57850">
    <property type="entry name" value="RING/U-box"/>
    <property type="match status" value="1"/>
</dbReference>
<comment type="caution">
    <text evidence="1">The sequence shown here is derived from an EMBL/GenBank/DDBJ whole genome shotgun (WGS) entry which is preliminary data.</text>
</comment>
<dbReference type="Gene3D" id="3.30.40.10">
    <property type="entry name" value="Zinc/RING finger domain, C3HC4 (zinc finger)"/>
    <property type="match status" value="1"/>
</dbReference>
<organism evidence="1 2">
    <name type="scientific">Culter alburnus</name>
    <name type="common">Topmouth culter</name>
    <dbReference type="NCBI Taxonomy" id="194366"/>
    <lineage>
        <taxon>Eukaryota</taxon>
        <taxon>Metazoa</taxon>
        <taxon>Chordata</taxon>
        <taxon>Craniata</taxon>
        <taxon>Vertebrata</taxon>
        <taxon>Euteleostomi</taxon>
        <taxon>Actinopterygii</taxon>
        <taxon>Neopterygii</taxon>
        <taxon>Teleostei</taxon>
        <taxon>Ostariophysi</taxon>
        <taxon>Cypriniformes</taxon>
        <taxon>Xenocyprididae</taxon>
        <taxon>Xenocypridinae</taxon>
        <taxon>Culter</taxon>
    </lineage>
</organism>
<evidence type="ECO:0000313" key="2">
    <source>
        <dbReference type="Proteomes" id="UP001479290"/>
    </source>
</evidence>
<accession>A0AAW2ABL1</accession>
<gene>
    <name evidence="1" type="ORF">ABG768_028159</name>
</gene>
<keyword evidence="2" id="KW-1185">Reference proteome</keyword>
<protein>
    <recommendedName>
        <fullName evidence="3">RING-type domain-containing protein</fullName>
    </recommendedName>
</protein>
<proteinExistence type="predicted"/>
<dbReference type="AlphaFoldDB" id="A0AAW2ABL1"/>
<evidence type="ECO:0008006" key="3">
    <source>
        <dbReference type="Google" id="ProtNLM"/>
    </source>
</evidence>